<reference evidence="1" key="1">
    <citation type="submission" date="2023-03" db="EMBL/GenBank/DDBJ databases">
        <title>Massive genome expansion in bonnet fungi (Mycena s.s.) driven by repeated elements and novel gene families across ecological guilds.</title>
        <authorList>
            <consortium name="Lawrence Berkeley National Laboratory"/>
            <person name="Harder C.B."/>
            <person name="Miyauchi S."/>
            <person name="Viragh M."/>
            <person name="Kuo A."/>
            <person name="Thoen E."/>
            <person name="Andreopoulos B."/>
            <person name="Lu D."/>
            <person name="Skrede I."/>
            <person name="Drula E."/>
            <person name="Henrissat B."/>
            <person name="Morin E."/>
            <person name="Kohler A."/>
            <person name="Barry K."/>
            <person name="LaButti K."/>
            <person name="Morin E."/>
            <person name="Salamov A."/>
            <person name="Lipzen A."/>
            <person name="Mereny Z."/>
            <person name="Hegedus B."/>
            <person name="Baldrian P."/>
            <person name="Stursova M."/>
            <person name="Weitz H."/>
            <person name="Taylor A."/>
            <person name="Grigoriev I.V."/>
            <person name="Nagy L.G."/>
            <person name="Martin F."/>
            <person name="Kauserud H."/>
        </authorList>
    </citation>
    <scope>NUCLEOTIDE SEQUENCE</scope>
    <source>
        <strain evidence="1">CBHHK188m</strain>
    </source>
</reference>
<name>A0AAD7N024_9AGAR</name>
<comment type="caution">
    <text evidence="1">The sequence shown here is derived from an EMBL/GenBank/DDBJ whole genome shotgun (WGS) entry which is preliminary data.</text>
</comment>
<protein>
    <recommendedName>
        <fullName evidence="3">F-box domain-containing protein</fullName>
    </recommendedName>
</protein>
<dbReference type="InterPro" id="IPR036047">
    <property type="entry name" value="F-box-like_dom_sf"/>
</dbReference>
<proteinExistence type="predicted"/>
<dbReference type="EMBL" id="JARJLG010000129">
    <property type="protein sequence ID" value="KAJ7739975.1"/>
    <property type="molecule type" value="Genomic_DNA"/>
</dbReference>
<dbReference type="AlphaFoldDB" id="A0AAD7N024"/>
<dbReference type="SUPFAM" id="SSF81383">
    <property type="entry name" value="F-box domain"/>
    <property type="match status" value="1"/>
</dbReference>
<keyword evidence="2" id="KW-1185">Reference proteome</keyword>
<organism evidence="1 2">
    <name type="scientific">Mycena maculata</name>
    <dbReference type="NCBI Taxonomy" id="230809"/>
    <lineage>
        <taxon>Eukaryota</taxon>
        <taxon>Fungi</taxon>
        <taxon>Dikarya</taxon>
        <taxon>Basidiomycota</taxon>
        <taxon>Agaricomycotina</taxon>
        <taxon>Agaricomycetes</taxon>
        <taxon>Agaricomycetidae</taxon>
        <taxon>Agaricales</taxon>
        <taxon>Marasmiineae</taxon>
        <taxon>Mycenaceae</taxon>
        <taxon>Mycena</taxon>
    </lineage>
</organism>
<sequence>MDVVISDKEYASPRPPHLAFDEFAMDLLIHIQSFMDPADIMALRRSSKIMAAATRHRTVWISALRRVCALHEVPMCTYPVENMSLAEFEHAATSPARFLAQIFKNRATDDLIPAFSTRLFKPRLPRFSPGPAPLGEVSLIRLIPGGRYLVTSSDANRICVWDLGYSPAAIVDPYPLASTVAAGLPRELLIQPTKDHRGLRLLTYYILGAIIEIMVFEIYPATNKPTFTCIAKRRVDTPEFKAVAFTPERFTWHHDFLVTVWDFVEDTCAALHIYQPLLNMTVSPTTIIGQHEDGISVIDIPPLHPTGTPAAEVVVEPVTPLVMFSHVHAAFEHFADVYAPQGTWHSSPVAPVVLDVFGVLFDGTAAYARCPIKPVSGGDPDLPRALPVLSGISRVPPETYDSAEFGPLYFARTHLVRTWLTGNSIMVNTAKIPARRQIEFESNTDLLCELPDGGTNWVYDLDPVSGRLVALTTPEELRILDYMLPNA</sequence>
<evidence type="ECO:0000313" key="2">
    <source>
        <dbReference type="Proteomes" id="UP001215280"/>
    </source>
</evidence>
<evidence type="ECO:0008006" key="3">
    <source>
        <dbReference type="Google" id="ProtNLM"/>
    </source>
</evidence>
<accession>A0AAD7N024</accession>
<gene>
    <name evidence="1" type="ORF">DFH07DRAFT_839507</name>
</gene>
<dbReference type="Proteomes" id="UP001215280">
    <property type="component" value="Unassembled WGS sequence"/>
</dbReference>
<evidence type="ECO:0000313" key="1">
    <source>
        <dbReference type="EMBL" id="KAJ7739975.1"/>
    </source>
</evidence>